<dbReference type="Gramene" id="rna-AYBTSS11_LOCUS15561">
    <property type="protein sequence ID" value="CAJ1952936.1"/>
    <property type="gene ID" value="gene-AYBTSS11_LOCUS15561"/>
</dbReference>
<keyword evidence="2" id="KW-1185">Reference proteome</keyword>
<reference evidence="1" key="1">
    <citation type="submission" date="2023-10" db="EMBL/GenBank/DDBJ databases">
        <authorList>
            <person name="Domelevo Entfellner J.-B."/>
        </authorList>
    </citation>
    <scope>NUCLEOTIDE SEQUENCE</scope>
</reference>
<gene>
    <name evidence="1" type="ORF">AYBTSS11_LOCUS15561</name>
</gene>
<dbReference type="EMBL" id="OY731401">
    <property type="protein sequence ID" value="CAJ1952936.1"/>
    <property type="molecule type" value="Genomic_DNA"/>
</dbReference>
<accession>A0AA86SKG1</accession>
<proteinExistence type="predicted"/>
<protein>
    <submittedName>
        <fullName evidence="1">Uncharacterized protein</fullName>
    </submittedName>
</protein>
<dbReference type="AlphaFoldDB" id="A0AA86SKG1"/>
<dbReference type="Proteomes" id="UP001189624">
    <property type="component" value="Chromosome 4"/>
</dbReference>
<name>A0AA86SKG1_9FABA</name>
<evidence type="ECO:0000313" key="2">
    <source>
        <dbReference type="Proteomes" id="UP001189624"/>
    </source>
</evidence>
<organism evidence="1 2">
    <name type="scientific">Sphenostylis stenocarpa</name>
    <dbReference type="NCBI Taxonomy" id="92480"/>
    <lineage>
        <taxon>Eukaryota</taxon>
        <taxon>Viridiplantae</taxon>
        <taxon>Streptophyta</taxon>
        <taxon>Embryophyta</taxon>
        <taxon>Tracheophyta</taxon>
        <taxon>Spermatophyta</taxon>
        <taxon>Magnoliopsida</taxon>
        <taxon>eudicotyledons</taxon>
        <taxon>Gunneridae</taxon>
        <taxon>Pentapetalae</taxon>
        <taxon>rosids</taxon>
        <taxon>fabids</taxon>
        <taxon>Fabales</taxon>
        <taxon>Fabaceae</taxon>
        <taxon>Papilionoideae</taxon>
        <taxon>50 kb inversion clade</taxon>
        <taxon>NPAAA clade</taxon>
        <taxon>indigoferoid/millettioid clade</taxon>
        <taxon>Phaseoleae</taxon>
        <taxon>Sphenostylis</taxon>
    </lineage>
</organism>
<evidence type="ECO:0000313" key="1">
    <source>
        <dbReference type="EMBL" id="CAJ1952936.1"/>
    </source>
</evidence>
<sequence length="72" mass="8428">MIPILRWLDAYVSSHYAYPTVSIIFIKRCKVTYLLCTKVVHAIVDQVYTTVLFNFPKEMGITDDDKINHLQH</sequence>